<comment type="caution">
    <text evidence="2">The sequence shown here is derived from an EMBL/GenBank/DDBJ whole genome shotgun (WGS) entry which is preliminary data.</text>
</comment>
<proteinExistence type="predicted"/>
<accession>A0AAV7U8C3</accession>
<evidence type="ECO:0000256" key="1">
    <source>
        <dbReference type="SAM" id="MobiDB-lite"/>
    </source>
</evidence>
<evidence type="ECO:0000313" key="2">
    <source>
        <dbReference type="EMBL" id="KAJ1185317.1"/>
    </source>
</evidence>
<name>A0AAV7U8C3_PLEWA</name>
<dbReference type="Proteomes" id="UP001066276">
    <property type="component" value="Chromosome 3_1"/>
</dbReference>
<organism evidence="2 3">
    <name type="scientific">Pleurodeles waltl</name>
    <name type="common">Iberian ribbed newt</name>
    <dbReference type="NCBI Taxonomy" id="8319"/>
    <lineage>
        <taxon>Eukaryota</taxon>
        <taxon>Metazoa</taxon>
        <taxon>Chordata</taxon>
        <taxon>Craniata</taxon>
        <taxon>Vertebrata</taxon>
        <taxon>Euteleostomi</taxon>
        <taxon>Amphibia</taxon>
        <taxon>Batrachia</taxon>
        <taxon>Caudata</taxon>
        <taxon>Salamandroidea</taxon>
        <taxon>Salamandridae</taxon>
        <taxon>Pleurodelinae</taxon>
        <taxon>Pleurodeles</taxon>
    </lineage>
</organism>
<feature type="compositionally biased region" description="Basic and acidic residues" evidence="1">
    <location>
        <begin position="40"/>
        <end position="59"/>
    </location>
</feature>
<feature type="region of interest" description="Disordered" evidence="1">
    <location>
        <begin position="21"/>
        <end position="96"/>
    </location>
</feature>
<evidence type="ECO:0000313" key="3">
    <source>
        <dbReference type="Proteomes" id="UP001066276"/>
    </source>
</evidence>
<reference evidence="2" key="1">
    <citation type="journal article" date="2022" name="bioRxiv">
        <title>Sequencing and chromosome-scale assembly of the giantPleurodeles waltlgenome.</title>
        <authorList>
            <person name="Brown T."/>
            <person name="Elewa A."/>
            <person name="Iarovenko S."/>
            <person name="Subramanian E."/>
            <person name="Araus A.J."/>
            <person name="Petzold A."/>
            <person name="Susuki M."/>
            <person name="Suzuki K.-i.T."/>
            <person name="Hayashi T."/>
            <person name="Toyoda A."/>
            <person name="Oliveira C."/>
            <person name="Osipova E."/>
            <person name="Leigh N.D."/>
            <person name="Simon A."/>
            <person name="Yun M.H."/>
        </authorList>
    </citation>
    <scope>NUCLEOTIDE SEQUENCE</scope>
    <source>
        <strain evidence="2">20211129_DDA</strain>
        <tissue evidence="2">Liver</tissue>
    </source>
</reference>
<sequence>MRALEQRRPDDNMAAVAALAAQTETKRRNKPRTGRASADQTDRAHVEAVEQCRGVEERPGLGPKGRGHTGRYLQTPQTREAESEEQPRAGGRAVGQ</sequence>
<gene>
    <name evidence="2" type="ORF">NDU88_002111</name>
</gene>
<dbReference type="EMBL" id="JANPWB010000005">
    <property type="protein sequence ID" value="KAJ1185317.1"/>
    <property type="molecule type" value="Genomic_DNA"/>
</dbReference>
<keyword evidence="3" id="KW-1185">Reference proteome</keyword>
<protein>
    <submittedName>
        <fullName evidence="2">Uncharacterized protein</fullName>
    </submittedName>
</protein>
<dbReference type="AlphaFoldDB" id="A0AAV7U8C3"/>